<gene>
    <name evidence="2" type="ORF">QYE76_013861</name>
</gene>
<proteinExistence type="predicted"/>
<protein>
    <submittedName>
        <fullName evidence="2">Uncharacterized protein</fullName>
    </submittedName>
</protein>
<feature type="compositionally biased region" description="Basic and acidic residues" evidence="1">
    <location>
        <begin position="80"/>
        <end position="102"/>
    </location>
</feature>
<accession>A0AAD8U3P7</accession>
<evidence type="ECO:0000256" key="1">
    <source>
        <dbReference type="SAM" id="MobiDB-lite"/>
    </source>
</evidence>
<comment type="caution">
    <text evidence="2">The sequence shown here is derived from an EMBL/GenBank/DDBJ whole genome shotgun (WGS) entry which is preliminary data.</text>
</comment>
<dbReference type="EMBL" id="JAUUTY010000001">
    <property type="protein sequence ID" value="KAK1697164.1"/>
    <property type="molecule type" value="Genomic_DNA"/>
</dbReference>
<evidence type="ECO:0000313" key="3">
    <source>
        <dbReference type="Proteomes" id="UP001231189"/>
    </source>
</evidence>
<sequence>MLDCLQEAEISNLRGTEHELAFMERLFSWATVLKQMTVTFDESITESRDIKEFCQKLLSFSTPEAAWVLDGRPRGGKAKNSTEDTKNKDADSGADEVSRIIDGDVDDDSLDPEIDHLASQM</sequence>
<dbReference type="Proteomes" id="UP001231189">
    <property type="component" value="Unassembled WGS sequence"/>
</dbReference>
<reference evidence="2" key="1">
    <citation type="submission" date="2023-07" db="EMBL/GenBank/DDBJ databases">
        <title>A chromosome-level genome assembly of Lolium multiflorum.</title>
        <authorList>
            <person name="Chen Y."/>
            <person name="Copetti D."/>
            <person name="Kolliker R."/>
            <person name="Studer B."/>
        </authorList>
    </citation>
    <scope>NUCLEOTIDE SEQUENCE</scope>
    <source>
        <strain evidence="2">02402/16</strain>
        <tissue evidence="2">Leaf</tissue>
    </source>
</reference>
<organism evidence="2 3">
    <name type="scientific">Lolium multiflorum</name>
    <name type="common">Italian ryegrass</name>
    <name type="synonym">Lolium perenne subsp. multiflorum</name>
    <dbReference type="NCBI Taxonomy" id="4521"/>
    <lineage>
        <taxon>Eukaryota</taxon>
        <taxon>Viridiplantae</taxon>
        <taxon>Streptophyta</taxon>
        <taxon>Embryophyta</taxon>
        <taxon>Tracheophyta</taxon>
        <taxon>Spermatophyta</taxon>
        <taxon>Magnoliopsida</taxon>
        <taxon>Liliopsida</taxon>
        <taxon>Poales</taxon>
        <taxon>Poaceae</taxon>
        <taxon>BOP clade</taxon>
        <taxon>Pooideae</taxon>
        <taxon>Poodae</taxon>
        <taxon>Poeae</taxon>
        <taxon>Poeae Chloroplast Group 2 (Poeae type)</taxon>
        <taxon>Loliodinae</taxon>
        <taxon>Loliinae</taxon>
        <taxon>Lolium</taxon>
    </lineage>
</organism>
<keyword evidence="3" id="KW-1185">Reference proteome</keyword>
<feature type="compositionally biased region" description="Acidic residues" evidence="1">
    <location>
        <begin position="103"/>
        <end position="112"/>
    </location>
</feature>
<dbReference type="AlphaFoldDB" id="A0AAD8U3P7"/>
<evidence type="ECO:0000313" key="2">
    <source>
        <dbReference type="EMBL" id="KAK1697164.1"/>
    </source>
</evidence>
<name>A0AAD8U3P7_LOLMU</name>
<feature type="region of interest" description="Disordered" evidence="1">
    <location>
        <begin position="70"/>
        <end position="121"/>
    </location>
</feature>